<evidence type="ECO:0000313" key="3">
    <source>
        <dbReference type="Proteomes" id="UP000590442"/>
    </source>
</evidence>
<dbReference type="InterPro" id="IPR029044">
    <property type="entry name" value="Nucleotide-diphossugar_trans"/>
</dbReference>
<name>A0A846QPV6_9FLAO</name>
<dbReference type="GO" id="GO:0016740">
    <property type="term" value="F:transferase activity"/>
    <property type="evidence" value="ECO:0007669"/>
    <property type="project" value="UniProtKB-KW"/>
</dbReference>
<dbReference type="Gene3D" id="3.90.550.10">
    <property type="entry name" value="Spore Coat Polysaccharide Biosynthesis Protein SpsA, Chain A"/>
    <property type="match status" value="1"/>
</dbReference>
<dbReference type="Pfam" id="PF00535">
    <property type="entry name" value="Glycos_transf_2"/>
    <property type="match status" value="1"/>
</dbReference>
<dbReference type="AlphaFoldDB" id="A0A846QPV6"/>
<dbReference type="EMBL" id="JAATJJ010000001">
    <property type="protein sequence ID" value="NJB70138.1"/>
    <property type="molecule type" value="Genomic_DNA"/>
</dbReference>
<keyword evidence="3" id="KW-1185">Reference proteome</keyword>
<dbReference type="RefSeq" id="WP_167960681.1">
    <property type="nucleotide sequence ID" value="NZ_JAATJJ010000001.1"/>
</dbReference>
<gene>
    <name evidence="2" type="ORF">GGR42_000600</name>
</gene>
<dbReference type="Proteomes" id="UP000590442">
    <property type="component" value="Unassembled WGS sequence"/>
</dbReference>
<comment type="caution">
    <text evidence="2">The sequence shown here is derived from an EMBL/GenBank/DDBJ whole genome shotgun (WGS) entry which is preliminary data.</text>
</comment>
<protein>
    <submittedName>
        <fullName evidence="2">Glycosyltransferase involved in cell wall biosynthesis</fullName>
    </submittedName>
</protein>
<feature type="domain" description="Glycosyltransferase 2-like" evidence="1">
    <location>
        <begin position="5"/>
        <end position="80"/>
    </location>
</feature>
<evidence type="ECO:0000259" key="1">
    <source>
        <dbReference type="Pfam" id="PF00535"/>
    </source>
</evidence>
<sequence>MKTGIIFTFYNQENKINRNELFQFMKDNDNIHLCLINNGSTDNTLLKLEELKNAFPNKITLGNIRAHKGRLAALRIGFRILTKSQKIDTLAFSSEFNGKQINKLASLYNS</sequence>
<evidence type="ECO:0000313" key="2">
    <source>
        <dbReference type="EMBL" id="NJB70138.1"/>
    </source>
</evidence>
<accession>A0A846QPV6</accession>
<keyword evidence="2" id="KW-0808">Transferase</keyword>
<proteinExistence type="predicted"/>
<reference evidence="2 3" key="1">
    <citation type="submission" date="2020-03" db="EMBL/GenBank/DDBJ databases">
        <title>Genomic Encyclopedia of Type Strains, Phase IV (KMG-IV): sequencing the most valuable type-strain genomes for metagenomic binning, comparative biology and taxonomic classification.</title>
        <authorList>
            <person name="Goeker M."/>
        </authorList>
    </citation>
    <scope>NUCLEOTIDE SEQUENCE [LARGE SCALE GENOMIC DNA]</scope>
    <source>
        <strain evidence="2 3">DSM 29762</strain>
    </source>
</reference>
<dbReference type="InterPro" id="IPR001173">
    <property type="entry name" value="Glyco_trans_2-like"/>
</dbReference>
<dbReference type="SUPFAM" id="SSF53448">
    <property type="entry name" value="Nucleotide-diphospho-sugar transferases"/>
    <property type="match status" value="1"/>
</dbReference>
<organism evidence="2 3">
    <name type="scientific">Saonia flava</name>
    <dbReference type="NCBI Taxonomy" id="523696"/>
    <lineage>
        <taxon>Bacteria</taxon>
        <taxon>Pseudomonadati</taxon>
        <taxon>Bacteroidota</taxon>
        <taxon>Flavobacteriia</taxon>
        <taxon>Flavobacteriales</taxon>
        <taxon>Flavobacteriaceae</taxon>
        <taxon>Saonia</taxon>
    </lineage>
</organism>